<dbReference type="SUPFAM" id="SSF56219">
    <property type="entry name" value="DNase I-like"/>
    <property type="match status" value="1"/>
</dbReference>
<dbReference type="Gene3D" id="3.60.10.10">
    <property type="entry name" value="Endonuclease/exonuclease/phosphatase"/>
    <property type="match status" value="1"/>
</dbReference>
<keyword evidence="3" id="KW-1185">Reference proteome</keyword>
<dbReference type="InterPro" id="IPR005135">
    <property type="entry name" value="Endo/exonuclease/phosphatase"/>
</dbReference>
<dbReference type="VEuPathDB" id="VectorBase:GBRI022396"/>
<evidence type="ECO:0000313" key="2">
    <source>
        <dbReference type="EnsemblMetazoa" id="GBRI022396-PA"/>
    </source>
</evidence>
<dbReference type="EnsemblMetazoa" id="GBRI022396-RA">
    <property type="protein sequence ID" value="GBRI022396-PA"/>
    <property type="gene ID" value="GBRI022396"/>
</dbReference>
<organism evidence="2 3">
    <name type="scientific">Glossina brevipalpis</name>
    <dbReference type="NCBI Taxonomy" id="37001"/>
    <lineage>
        <taxon>Eukaryota</taxon>
        <taxon>Metazoa</taxon>
        <taxon>Ecdysozoa</taxon>
        <taxon>Arthropoda</taxon>
        <taxon>Hexapoda</taxon>
        <taxon>Insecta</taxon>
        <taxon>Pterygota</taxon>
        <taxon>Neoptera</taxon>
        <taxon>Endopterygota</taxon>
        <taxon>Diptera</taxon>
        <taxon>Brachycera</taxon>
        <taxon>Muscomorpha</taxon>
        <taxon>Hippoboscoidea</taxon>
        <taxon>Glossinidae</taxon>
        <taxon>Glossina</taxon>
    </lineage>
</organism>
<dbReference type="Proteomes" id="UP000091820">
    <property type="component" value="Unassembled WGS sequence"/>
</dbReference>
<evidence type="ECO:0000313" key="3">
    <source>
        <dbReference type="Proteomes" id="UP000091820"/>
    </source>
</evidence>
<dbReference type="PANTHER" id="PTHR33776:SF4">
    <property type="entry name" value="ENDONUCLEASE_EXONUCLEASE_PHOSPHATASE DOMAIN-CONTAINING PROTEIN"/>
    <property type="match status" value="1"/>
</dbReference>
<dbReference type="Pfam" id="PF03372">
    <property type="entry name" value="Exo_endo_phos"/>
    <property type="match status" value="1"/>
</dbReference>
<name>A0A1A9WJW1_9MUSC</name>
<protein>
    <recommendedName>
        <fullName evidence="1">Endonuclease/exonuclease/phosphatase domain-containing protein</fullName>
    </recommendedName>
</protein>
<reference evidence="3" key="1">
    <citation type="submission" date="2014-03" db="EMBL/GenBank/DDBJ databases">
        <authorList>
            <person name="Aksoy S."/>
            <person name="Warren W."/>
            <person name="Wilson R.K."/>
        </authorList>
    </citation>
    <scope>NUCLEOTIDE SEQUENCE [LARGE SCALE GENOMIC DNA]</scope>
    <source>
        <strain evidence="3">IAEA</strain>
    </source>
</reference>
<proteinExistence type="predicted"/>
<accession>A0A1A9WJW1</accession>
<feature type="domain" description="Endonuclease/exonuclease/phosphatase" evidence="1">
    <location>
        <begin position="33"/>
        <end position="150"/>
    </location>
</feature>
<dbReference type="InterPro" id="IPR036691">
    <property type="entry name" value="Endo/exonu/phosph_ase_sf"/>
</dbReference>
<dbReference type="GO" id="GO:0003824">
    <property type="term" value="F:catalytic activity"/>
    <property type="evidence" value="ECO:0007669"/>
    <property type="project" value="InterPro"/>
</dbReference>
<reference evidence="2" key="2">
    <citation type="submission" date="2020-05" db="UniProtKB">
        <authorList>
            <consortium name="EnsemblMetazoa"/>
        </authorList>
    </citation>
    <scope>IDENTIFICATION</scope>
    <source>
        <strain evidence="2">IAEA</strain>
    </source>
</reference>
<dbReference type="PANTHER" id="PTHR33776">
    <property type="entry name" value="ENDO/EXONUCLEASE/PHOSPHATASE DOMAIN-CONTAINING PROTEIN"/>
    <property type="match status" value="1"/>
</dbReference>
<dbReference type="AlphaFoldDB" id="A0A1A9WJW1"/>
<sequence length="161" mass="18365">MVIRSAREQGYLNARSFNKSKIDYFNYLLCTLPIDIICITETWFKPHINDRFCEISGFDVVRHDRTCSSRGGGVALYIKRNLKSKIVLKSGDDSIVEYLGVEISGNNSKCLIMCVYNPPRCYRVDDVFSALDEISVAYENIVLCGDFNVDLLLNDIDFCCF</sequence>
<evidence type="ECO:0000259" key="1">
    <source>
        <dbReference type="Pfam" id="PF03372"/>
    </source>
</evidence>